<dbReference type="Pfam" id="PF09664">
    <property type="entry name" value="DUF2399"/>
    <property type="match status" value="1"/>
</dbReference>
<dbReference type="Proteomes" id="UP000471031">
    <property type="component" value="Unassembled WGS sequence"/>
</dbReference>
<dbReference type="NCBIfam" id="TIGR02679">
    <property type="entry name" value="TIGR02679 family protein"/>
    <property type="match status" value="1"/>
</dbReference>
<protein>
    <submittedName>
        <fullName evidence="3">TIGR02679 family protein</fullName>
    </submittedName>
</protein>
<evidence type="ECO:0000259" key="1">
    <source>
        <dbReference type="Pfam" id="PF09664"/>
    </source>
</evidence>
<name>A0A845LAI6_HELGE</name>
<dbReference type="AlphaFoldDB" id="A0A845LAI6"/>
<dbReference type="InterPro" id="IPR013495">
    <property type="entry name" value="CHP02679"/>
</dbReference>
<keyword evidence="4" id="KW-1185">Reference proteome</keyword>
<gene>
    <name evidence="3" type="ORF">GTO89_04565</name>
</gene>
<dbReference type="InterPro" id="IPR024465">
    <property type="entry name" value="DUF2399"/>
</dbReference>
<feature type="domain" description="DUF2399" evidence="1">
    <location>
        <begin position="304"/>
        <end position="479"/>
    </location>
</feature>
<dbReference type="OrthoDB" id="1661308at2"/>
<sequence>MDAFAPLPPDLCRYLRQPGFPPLLEAARRRFESLGRIGGSLRLDKLTGEQLDCLNGFFGRQIASPHCPAGAVSSQVAPEVLTFTVSVRMTEIDQALRQSRWQITLEEVLYSLYGQQLELRPQRRQKNRQAWQTLIERVKAQASPAAQAWIDAVADRRSGGYRILKSAFDGNPADTEAQLLAVTRAIARLDRRSPSAHTLPAERLPIFAAQITGDPHAFDRATPLGRLFSSALAYLFRPGESLDDVDSSGDASESAEAHRALLRAAGLDGDDISSFVTVFGLPAMGGTPLHPLMEAATGAGEPLNLTLRNLRHIPTTLTSGQHWDVPEGQPVYLVENPAVFSGLLDRWLHLPPASRRHKGPLICTSGQLSLAALLLLDSLIHAGCRLFYSGDFDGKGLEIALQLERRYNASGYSGASLFQPWRFDCQTYQKAVKQVALSEDQRRRVAEMTVPWDAQLPAIMVETGLIAYQENLIVDLIIDWLNAT</sequence>
<feature type="domain" description="Conserved hypothetical protein CHP02679 N terminus" evidence="2">
    <location>
        <begin position="38"/>
        <end position="283"/>
    </location>
</feature>
<evidence type="ECO:0000313" key="4">
    <source>
        <dbReference type="Proteomes" id="UP000471031"/>
    </source>
</evidence>
<dbReference type="EMBL" id="WXEX01000003">
    <property type="protein sequence ID" value="MZP42314.1"/>
    <property type="molecule type" value="Genomic_DNA"/>
</dbReference>
<dbReference type="Pfam" id="PF11796">
    <property type="entry name" value="DUF3323"/>
    <property type="match status" value="1"/>
</dbReference>
<proteinExistence type="predicted"/>
<evidence type="ECO:0000259" key="2">
    <source>
        <dbReference type="Pfam" id="PF11796"/>
    </source>
</evidence>
<dbReference type="InterPro" id="IPR024466">
    <property type="entry name" value="CHP02679_N"/>
</dbReference>
<reference evidence="3 4" key="1">
    <citation type="submission" date="2020-01" db="EMBL/GenBank/DDBJ databases">
        <title>Whole genome sequence of Heliobacterium gestii DSM 11169.</title>
        <authorList>
            <person name="Kyndt J.A."/>
            <person name="Meyer T.E."/>
        </authorList>
    </citation>
    <scope>NUCLEOTIDE SEQUENCE [LARGE SCALE GENOMIC DNA]</scope>
    <source>
        <strain evidence="3 4">DSM 11169</strain>
    </source>
</reference>
<evidence type="ECO:0000313" key="3">
    <source>
        <dbReference type="EMBL" id="MZP42314.1"/>
    </source>
</evidence>
<organism evidence="3 4">
    <name type="scientific">Heliomicrobium gestii</name>
    <name type="common">Heliobacterium gestii</name>
    <dbReference type="NCBI Taxonomy" id="2699"/>
    <lineage>
        <taxon>Bacteria</taxon>
        <taxon>Bacillati</taxon>
        <taxon>Bacillota</taxon>
        <taxon>Clostridia</taxon>
        <taxon>Eubacteriales</taxon>
        <taxon>Heliobacteriaceae</taxon>
        <taxon>Heliomicrobium</taxon>
    </lineage>
</organism>
<comment type="caution">
    <text evidence="3">The sequence shown here is derived from an EMBL/GenBank/DDBJ whole genome shotgun (WGS) entry which is preliminary data.</text>
</comment>
<accession>A0A845LAI6</accession>
<dbReference type="RefSeq" id="WP_161260883.1">
    <property type="nucleotide sequence ID" value="NZ_JAFBDC010000006.1"/>
</dbReference>